<keyword evidence="2" id="KW-1185">Reference proteome</keyword>
<dbReference type="EMBL" id="JANJQO010003571">
    <property type="protein sequence ID" value="KAJ2958287.1"/>
    <property type="molecule type" value="Genomic_DNA"/>
</dbReference>
<reference evidence="1" key="1">
    <citation type="submission" date="2022-08" db="EMBL/GenBank/DDBJ databases">
        <title>Genome Sequence of Lecanicillium fungicola.</title>
        <authorList>
            <person name="Buettner E."/>
        </authorList>
    </citation>
    <scope>NUCLEOTIDE SEQUENCE</scope>
    <source>
        <strain evidence="1">Babe33</strain>
    </source>
</reference>
<evidence type="ECO:0000313" key="1">
    <source>
        <dbReference type="EMBL" id="KAJ2958287.1"/>
    </source>
</evidence>
<organism evidence="1 2">
    <name type="scientific">Zarea fungicola</name>
    <dbReference type="NCBI Taxonomy" id="93591"/>
    <lineage>
        <taxon>Eukaryota</taxon>
        <taxon>Fungi</taxon>
        <taxon>Dikarya</taxon>
        <taxon>Ascomycota</taxon>
        <taxon>Pezizomycotina</taxon>
        <taxon>Sordariomycetes</taxon>
        <taxon>Hypocreomycetidae</taxon>
        <taxon>Hypocreales</taxon>
        <taxon>Cordycipitaceae</taxon>
        <taxon>Zarea</taxon>
    </lineage>
</organism>
<name>A0ACC1MC27_9HYPO</name>
<evidence type="ECO:0000313" key="2">
    <source>
        <dbReference type="Proteomes" id="UP001143910"/>
    </source>
</evidence>
<gene>
    <name evidence="1" type="ORF">NQ176_g11192</name>
</gene>
<proteinExistence type="predicted"/>
<dbReference type="Proteomes" id="UP001143910">
    <property type="component" value="Unassembled WGS sequence"/>
</dbReference>
<accession>A0ACC1MC27</accession>
<sequence length="75" mass="7895">MSNLPPVYIVSAVRTPVGSFLGSLSSLSATELGSVAIKGAVERAGIKADEVEEVYFGNVLSAGYEFYIPLSIRSL</sequence>
<protein>
    <submittedName>
        <fullName evidence="1">Uncharacterized protein</fullName>
    </submittedName>
</protein>
<comment type="caution">
    <text evidence="1">The sequence shown here is derived from an EMBL/GenBank/DDBJ whole genome shotgun (WGS) entry which is preliminary data.</text>
</comment>